<evidence type="ECO:0000313" key="4">
    <source>
        <dbReference type="Proteomes" id="UP001190700"/>
    </source>
</evidence>
<dbReference type="EMBL" id="LGRX02025363">
    <property type="protein sequence ID" value="KAK3252516.1"/>
    <property type="molecule type" value="Genomic_DNA"/>
</dbReference>
<keyword evidence="4" id="KW-1185">Reference proteome</keyword>
<accession>A0AAE0F568</accession>
<dbReference type="Proteomes" id="UP001190700">
    <property type="component" value="Unassembled WGS sequence"/>
</dbReference>
<keyword evidence="1" id="KW-0175">Coiled coil</keyword>
<feature type="region of interest" description="Disordered" evidence="2">
    <location>
        <begin position="215"/>
        <end position="243"/>
    </location>
</feature>
<feature type="coiled-coil region" evidence="1">
    <location>
        <begin position="41"/>
        <end position="110"/>
    </location>
</feature>
<evidence type="ECO:0000313" key="3">
    <source>
        <dbReference type="EMBL" id="KAK3252516.1"/>
    </source>
</evidence>
<reference evidence="3 4" key="1">
    <citation type="journal article" date="2015" name="Genome Biol. Evol.">
        <title>Comparative Genomics of a Bacterivorous Green Alga Reveals Evolutionary Causalities and Consequences of Phago-Mixotrophic Mode of Nutrition.</title>
        <authorList>
            <person name="Burns J.A."/>
            <person name="Paasch A."/>
            <person name="Narechania A."/>
            <person name="Kim E."/>
        </authorList>
    </citation>
    <scope>NUCLEOTIDE SEQUENCE [LARGE SCALE GENOMIC DNA]</scope>
    <source>
        <strain evidence="3 4">PLY_AMNH</strain>
    </source>
</reference>
<organism evidence="3 4">
    <name type="scientific">Cymbomonas tetramitiformis</name>
    <dbReference type="NCBI Taxonomy" id="36881"/>
    <lineage>
        <taxon>Eukaryota</taxon>
        <taxon>Viridiplantae</taxon>
        <taxon>Chlorophyta</taxon>
        <taxon>Pyramimonadophyceae</taxon>
        <taxon>Pyramimonadales</taxon>
        <taxon>Pyramimonadaceae</taxon>
        <taxon>Cymbomonas</taxon>
    </lineage>
</organism>
<proteinExistence type="predicted"/>
<sequence>MADALQLEVRFHADLALEKTVEAEGLRRVQREKEAEYKYSLGGLQKQISEGKAEYIQLEQEMAAVQHTSRERWKIIGAQEEQLSRAHEQISRLNSEVAALNEIKFNLETEVVSLSKRASNAEGNWQYEQAATKSLRSTLALKSASMDSGPCIPTQQMEGDDAQRCINCARLEQELRAVETVDAQEIQRLWGLVEKYRSRAEGDAIEETGTKELGESKEHRHLRPAHSEEYAAARKRPKKGMQVAPNVGKITIIES</sequence>
<evidence type="ECO:0000256" key="2">
    <source>
        <dbReference type="SAM" id="MobiDB-lite"/>
    </source>
</evidence>
<gene>
    <name evidence="3" type="ORF">CYMTET_38190</name>
</gene>
<comment type="caution">
    <text evidence="3">The sequence shown here is derived from an EMBL/GenBank/DDBJ whole genome shotgun (WGS) entry which is preliminary data.</text>
</comment>
<evidence type="ECO:0000256" key="1">
    <source>
        <dbReference type="SAM" id="Coils"/>
    </source>
</evidence>
<dbReference type="AlphaFoldDB" id="A0AAE0F568"/>
<name>A0AAE0F568_9CHLO</name>
<protein>
    <submittedName>
        <fullName evidence="3">Uncharacterized protein</fullName>
    </submittedName>
</protein>